<reference evidence="4 5" key="1">
    <citation type="journal article" date="1992" name="Lakartidningen">
        <title>[Penicillin V and not amoxicillin is the first choice preparation in acute otitis].</title>
        <authorList>
            <person name="Kamme C."/>
            <person name="Lundgren K."/>
            <person name="Prellner K."/>
        </authorList>
    </citation>
    <scope>NUCLEOTIDE SEQUENCE [LARGE SCALE GENOMIC DNA]</scope>
    <source>
        <strain evidence="3 4">PC3053II</strain>
        <strain evidence="2 5">PC3997IV</strain>
    </source>
</reference>
<keyword evidence="1" id="KW-1133">Transmembrane helix</keyword>
<gene>
    <name evidence="3" type="ORF">EPJ76_06420</name>
    <name evidence="2" type="ORF">EPJ81_05130</name>
</gene>
<dbReference type="EMBL" id="SAYI01000018">
    <property type="protein sequence ID" value="TXJ55222.1"/>
    <property type="molecule type" value="Genomic_DNA"/>
</dbReference>
<comment type="caution">
    <text evidence="2">The sequence shown here is derived from an EMBL/GenBank/DDBJ whole genome shotgun (WGS) entry which is preliminary data.</text>
</comment>
<dbReference type="EMBL" id="SAYD01000018">
    <property type="protein sequence ID" value="TXJ38524.1"/>
    <property type="molecule type" value="Genomic_DNA"/>
</dbReference>
<accession>A0A5C8EN95</accession>
<evidence type="ECO:0000313" key="5">
    <source>
        <dbReference type="Proteomes" id="UP000325002"/>
    </source>
</evidence>
<evidence type="ECO:0000313" key="2">
    <source>
        <dbReference type="EMBL" id="TXJ38524.1"/>
    </source>
</evidence>
<evidence type="ECO:0000256" key="1">
    <source>
        <dbReference type="SAM" id="Phobius"/>
    </source>
</evidence>
<feature type="transmembrane region" description="Helical" evidence="1">
    <location>
        <begin position="174"/>
        <end position="193"/>
    </location>
</feature>
<feature type="transmembrane region" description="Helical" evidence="1">
    <location>
        <begin position="33"/>
        <end position="55"/>
    </location>
</feature>
<keyword evidence="1" id="KW-0812">Transmembrane</keyword>
<organism evidence="2 5">
    <name type="scientific">Brachyspira aalborgi</name>
    <dbReference type="NCBI Taxonomy" id="29522"/>
    <lineage>
        <taxon>Bacteria</taxon>
        <taxon>Pseudomonadati</taxon>
        <taxon>Spirochaetota</taxon>
        <taxon>Spirochaetia</taxon>
        <taxon>Brachyspirales</taxon>
        <taxon>Brachyspiraceae</taxon>
        <taxon>Brachyspira</taxon>
    </lineage>
</organism>
<dbReference type="RefSeq" id="WP_147531010.1">
    <property type="nucleotide sequence ID" value="NZ_SAYD01000018.1"/>
</dbReference>
<name>A0A5C8EN95_9SPIR</name>
<dbReference type="InterPro" id="IPR049920">
    <property type="entry name" value="IK1_05631-like"/>
</dbReference>
<proteinExistence type="predicted"/>
<reference evidence="2" key="2">
    <citation type="submission" date="2019-01" db="EMBL/GenBank/DDBJ databases">
        <authorList>
            <person name="Thorell K."/>
        </authorList>
    </citation>
    <scope>NUCLEOTIDE SEQUENCE</scope>
    <source>
        <strain evidence="3">PC3053II</strain>
        <strain evidence="2">PC3997IV</strain>
    </source>
</reference>
<evidence type="ECO:0000313" key="3">
    <source>
        <dbReference type="EMBL" id="TXJ55222.1"/>
    </source>
</evidence>
<dbReference type="Proteomes" id="UP000322327">
    <property type="component" value="Unassembled WGS sequence"/>
</dbReference>
<feature type="transmembrane region" description="Helical" evidence="1">
    <location>
        <begin position="61"/>
        <end position="80"/>
    </location>
</feature>
<dbReference type="AlphaFoldDB" id="A0A5C8EN95"/>
<sequence length="292" mass="34802">MISTVDELNNNQNREENIELLAAQRVLYNEARIYELLIFILTIVIPTLILFIKIFFENNNLFKEVSNIIPIITMLIYIFIYDKNKDIKNKAAYIQQLFDSKVYDINFGIKMEDIENSYTIFEKSKKILNSEKEKNKLHNWYNIDIRCNKLSSFKLILSCQIINIFWSKELKQKYINIISFIILIPILILLIINIKLYKINFIVSAISYMTPLISFFYINIKNVKNEIKELQNVLSNIEIKLNSDNITEKDIIKIQNSIFEYRKNSVLIFNIFYNFYKQNIEIILKKYFGKSS</sequence>
<keyword evidence="1" id="KW-0472">Membrane</keyword>
<feature type="transmembrane region" description="Helical" evidence="1">
    <location>
        <begin position="199"/>
        <end position="218"/>
    </location>
</feature>
<dbReference type="Proteomes" id="UP000325002">
    <property type="component" value="Unassembled WGS sequence"/>
</dbReference>
<dbReference type="Pfam" id="PF18159">
    <property type="entry name" value="S_4TM"/>
    <property type="match status" value="1"/>
</dbReference>
<protein>
    <submittedName>
        <fullName evidence="2">Uncharacterized protein</fullName>
    </submittedName>
</protein>
<evidence type="ECO:0000313" key="4">
    <source>
        <dbReference type="Proteomes" id="UP000322327"/>
    </source>
</evidence>